<reference evidence="1" key="1">
    <citation type="submission" date="2022-07" db="EMBL/GenBank/DDBJ databases">
        <title>Phylogenomic reconstructions and comparative analyses of Kickxellomycotina fungi.</title>
        <authorList>
            <person name="Reynolds N.K."/>
            <person name="Stajich J.E."/>
            <person name="Barry K."/>
            <person name="Grigoriev I.V."/>
            <person name="Crous P."/>
            <person name="Smith M.E."/>
        </authorList>
    </citation>
    <scope>NUCLEOTIDE SEQUENCE</scope>
    <source>
        <strain evidence="1">RSA 567</strain>
    </source>
</reference>
<dbReference type="Pfam" id="PF01663">
    <property type="entry name" value="Phosphodiest"/>
    <property type="match status" value="1"/>
</dbReference>
<dbReference type="GO" id="GO:0047429">
    <property type="term" value="F:nucleoside triphosphate diphosphatase activity"/>
    <property type="evidence" value="ECO:0007669"/>
    <property type="project" value="TreeGrafter"/>
</dbReference>
<accession>A0A9W8BA70</accession>
<dbReference type="GO" id="GO:0017111">
    <property type="term" value="F:ribonucleoside triphosphate phosphatase activity"/>
    <property type="evidence" value="ECO:0007669"/>
    <property type="project" value="TreeGrafter"/>
</dbReference>
<gene>
    <name evidence="1" type="ORF">H4R34_001717</name>
</gene>
<dbReference type="PANTHER" id="PTHR10151">
    <property type="entry name" value="ECTONUCLEOTIDE PYROPHOSPHATASE/PHOSPHODIESTERASE"/>
    <property type="match status" value="1"/>
</dbReference>
<protein>
    <recommendedName>
        <fullName evidence="3">Alkaline-phosphatase-like protein</fullName>
    </recommendedName>
</protein>
<dbReference type="PANTHER" id="PTHR10151:SF120">
    <property type="entry name" value="BIS(5'-ADENOSYL)-TRIPHOSPHATASE"/>
    <property type="match status" value="1"/>
</dbReference>
<dbReference type="InterPro" id="IPR017850">
    <property type="entry name" value="Alkaline_phosphatase_core_sf"/>
</dbReference>
<comment type="caution">
    <text evidence="1">The sequence shown here is derived from an EMBL/GenBank/DDBJ whole genome shotgun (WGS) entry which is preliminary data.</text>
</comment>
<dbReference type="GO" id="GO:0009141">
    <property type="term" value="P:nucleoside triphosphate metabolic process"/>
    <property type="evidence" value="ECO:0007669"/>
    <property type="project" value="TreeGrafter"/>
</dbReference>
<dbReference type="InterPro" id="IPR002591">
    <property type="entry name" value="Phosphodiest/P_Trfase"/>
</dbReference>
<sequence>MACTVHHPTTILLSFDGFRFDYLDPELTPNLWQIRTEGGLQAEYLQPCFPSVTFPNHYSIVTGLYPESHGIVANKFYDPALNSIFDYKDSESRNQAQWWGGEPIWATARKHGHVTAVNAWPGYYTDNPAHAPNYRPEYRRGVSSRAKIDQLLAWLDLPLDERPTFLASYDPDVDRAGHQFSPESTEVREALRRIDESVGYLQAGLAERHLADVVNVIYLSDHGMAAVPQTNIIYLDDYVHIPTVRYVYGHPLAEILPHSDGDVAALYEDLVIKSNKQPWTVYLKQDLPRHWHFADNDRIPPIVCVPDEGWVFFTRKSYPNSFLRKGTNDGVTGEHGYDNGLLSMRAIFLAQGPSFTKNHRLWGRPIQARYPERLGQDEASQLLPPLHPPFPNVEVYNLLCQLLAIPPAPNNGTWVWEAVSAHPGTPDLLES</sequence>
<name>A0A9W8BA70_9FUNG</name>
<dbReference type="SUPFAM" id="SSF53649">
    <property type="entry name" value="Alkaline phosphatase-like"/>
    <property type="match status" value="1"/>
</dbReference>
<evidence type="ECO:0000313" key="2">
    <source>
        <dbReference type="Proteomes" id="UP001151582"/>
    </source>
</evidence>
<evidence type="ECO:0000313" key="1">
    <source>
        <dbReference type="EMBL" id="KAJ1982424.1"/>
    </source>
</evidence>
<dbReference type="OrthoDB" id="415411at2759"/>
<keyword evidence="2" id="KW-1185">Reference proteome</keyword>
<proteinExistence type="predicted"/>
<dbReference type="CDD" id="cd16018">
    <property type="entry name" value="Enpp"/>
    <property type="match status" value="1"/>
</dbReference>
<dbReference type="EMBL" id="JANBQB010000091">
    <property type="protein sequence ID" value="KAJ1982424.1"/>
    <property type="molecule type" value="Genomic_DNA"/>
</dbReference>
<dbReference type="Proteomes" id="UP001151582">
    <property type="component" value="Unassembled WGS sequence"/>
</dbReference>
<dbReference type="Gene3D" id="3.30.1360.180">
    <property type="match status" value="1"/>
</dbReference>
<dbReference type="Gene3D" id="3.40.720.10">
    <property type="entry name" value="Alkaline Phosphatase, subunit A"/>
    <property type="match status" value="1"/>
</dbReference>
<dbReference type="AlphaFoldDB" id="A0A9W8BA70"/>
<evidence type="ECO:0008006" key="3">
    <source>
        <dbReference type="Google" id="ProtNLM"/>
    </source>
</evidence>
<organism evidence="1 2">
    <name type="scientific">Dimargaris verticillata</name>
    <dbReference type="NCBI Taxonomy" id="2761393"/>
    <lineage>
        <taxon>Eukaryota</taxon>
        <taxon>Fungi</taxon>
        <taxon>Fungi incertae sedis</taxon>
        <taxon>Zoopagomycota</taxon>
        <taxon>Kickxellomycotina</taxon>
        <taxon>Dimargaritomycetes</taxon>
        <taxon>Dimargaritales</taxon>
        <taxon>Dimargaritaceae</taxon>
        <taxon>Dimargaris</taxon>
    </lineage>
</organism>